<protein>
    <submittedName>
        <fullName evidence="1">Uncharacterized protein</fullName>
    </submittedName>
</protein>
<dbReference type="Proteomes" id="UP000054560">
    <property type="component" value="Unassembled WGS sequence"/>
</dbReference>
<proteinExistence type="predicted"/>
<dbReference type="AlphaFoldDB" id="A0A0L0F8E7"/>
<reference evidence="1 2" key="1">
    <citation type="submission" date="2011-02" db="EMBL/GenBank/DDBJ databases">
        <title>The Genome Sequence of Sphaeroforma arctica JP610.</title>
        <authorList>
            <consortium name="The Broad Institute Genome Sequencing Platform"/>
            <person name="Russ C."/>
            <person name="Cuomo C."/>
            <person name="Young S.K."/>
            <person name="Zeng Q."/>
            <person name="Gargeya S."/>
            <person name="Alvarado L."/>
            <person name="Berlin A."/>
            <person name="Chapman S.B."/>
            <person name="Chen Z."/>
            <person name="Freedman E."/>
            <person name="Gellesch M."/>
            <person name="Goldberg J."/>
            <person name="Griggs A."/>
            <person name="Gujja S."/>
            <person name="Heilman E."/>
            <person name="Heiman D."/>
            <person name="Howarth C."/>
            <person name="Mehta T."/>
            <person name="Neiman D."/>
            <person name="Pearson M."/>
            <person name="Roberts A."/>
            <person name="Saif S."/>
            <person name="Shea T."/>
            <person name="Shenoy N."/>
            <person name="Sisk P."/>
            <person name="Stolte C."/>
            <person name="Sykes S."/>
            <person name="White J."/>
            <person name="Yandava C."/>
            <person name="Burger G."/>
            <person name="Gray M.W."/>
            <person name="Holland P.W.H."/>
            <person name="King N."/>
            <person name="Lang F.B.F."/>
            <person name="Roger A.J."/>
            <person name="Ruiz-Trillo I."/>
            <person name="Haas B."/>
            <person name="Nusbaum C."/>
            <person name="Birren B."/>
        </authorList>
    </citation>
    <scope>NUCLEOTIDE SEQUENCE [LARGE SCALE GENOMIC DNA]</scope>
    <source>
        <strain evidence="1 2">JP610</strain>
    </source>
</reference>
<dbReference type="RefSeq" id="XP_014146892.1">
    <property type="nucleotide sequence ID" value="XM_014291417.1"/>
</dbReference>
<dbReference type="EMBL" id="KQ246239">
    <property type="protein sequence ID" value="KNC72990.1"/>
    <property type="molecule type" value="Genomic_DNA"/>
</dbReference>
<name>A0A0L0F8E7_9EUKA</name>
<gene>
    <name evidence="1" type="ORF">SARC_14449</name>
</gene>
<feature type="non-terminal residue" evidence="1">
    <location>
        <position position="56"/>
    </location>
</feature>
<organism evidence="1 2">
    <name type="scientific">Sphaeroforma arctica JP610</name>
    <dbReference type="NCBI Taxonomy" id="667725"/>
    <lineage>
        <taxon>Eukaryota</taxon>
        <taxon>Ichthyosporea</taxon>
        <taxon>Ichthyophonida</taxon>
        <taxon>Sphaeroforma</taxon>
    </lineage>
</organism>
<accession>A0A0L0F8E7</accession>
<feature type="non-terminal residue" evidence="1">
    <location>
        <position position="1"/>
    </location>
</feature>
<sequence length="56" mass="5886">AACATQLALRTCSLGGIEYRTVVEGLAVLTALSPTAHVAITCYLTSELTQSWDVDT</sequence>
<keyword evidence="2" id="KW-1185">Reference proteome</keyword>
<evidence type="ECO:0000313" key="1">
    <source>
        <dbReference type="EMBL" id="KNC72990.1"/>
    </source>
</evidence>
<evidence type="ECO:0000313" key="2">
    <source>
        <dbReference type="Proteomes" id="UP000054560"/>
    </source>
</evidence>
<dbReference type="GeneID" id="25914953"/>